<dbReference type="PANTHER" id="PTHR11236">
    <property type="entry name" value="AMINOBENZOATE/ANTHRANILATE SYNTHASE"/>
    <property type="match status" value="1"/>
</dbReference>
<dbReference type="InterPro" id="IPR019999">
    <property type="entry name" value="Anth_synth_I-like"/>
</dbReference>
<feature type="domain" description="Chorismate-utilising enzyme C-terminal" evidence="1">
    <location>
        <begin position="230"/>
        <end position="482"/>
    </location>
</feature>
<evidence type="ECO:0000313" key="4">
    <source>
        <dbReference type="Proteomes" id="UP001157034"/>
    </source>
</evidence>
<dbReference type="InterPro" id="IPR015890">
    <property type="entry name" value="Chorismate_C"/>
</dbReference>
<proteinExistence type="predicted"/>
<dbReference type="RefSeq" id="WP_284253476.1">
    <property type="nucleotide sequence ID" value="NZ_BAAAQO010000002.1"/>
</dbReference>
<reference evidence="4" key="1">
    <citation type="journal article" date="2019" name="Int. J. Syst. Evol. Microbiol.">
        <title>The Global Catalogue of Microorganisms (GCM) 10K type strain sequencing project: providing services to taxonomists for standard genome sequencing and annotation.</title>
        <authorList>
            <consortium name="The Broad Institute Genomics Platform"/>
            <consortium name="The Broad Institute Genome Sequencing Center for Infectious Disease"/>
            <person name="Wu L."/>
            <person name="Ma J."/>
        </authorList>
    </citation>
    <scope>NUCLEOTIDE SEQUENCE [LARGE SCALE GENOMIC DNA]</scope>
    <source>
        <strain evidence="4">NBRC 108894</strain>
    </source>
</reference>
<evidence type="ECO:0008006" key="5">
    <source>
        <dbReference type="Google" id="ProtNLM"/>
    </source>
</evidence>
<dbReference type="InterPro" id="IPR006805">
    <property type="entry name" value="Anth_synth_I_N"/>
</dbReference>
<sequence>MSGTSTALPVRVGLREERIAVDDPFATFVALRSRFGEREVALFESLGGPDIDNRAALIQVGRLVEISVRDRRVELDGDAAISAHVRERLVAAGLVGEEGDALPIGAGVTVWDVARTCEAAFALEDAASDRFDFGFSVVLGYEVAAEIENLRFEHPGSDDLPDVVLTAYASTVSFDLVHATATVIATESPLWGSRYDEVADALRDAAAAPVVLPADPAAPGTDVSDSLGEAEYLEMAEVALEHIRAGDIYQVQLGHEIRVRGARDDLAVYARMRRDNPSPYMAFIPVGEYAVLSASPELHVRVSGDELLMRPIAGTARRGADEEQNARNREWLLADDKEAAEHVMLVDLCRNDLGRVAVTGSVTVDQLMTVETYSHVFHLVSTVSATLRSGRDVWDVVCATFPAGTMTGAPKIRAIQIIEELENSRRGFYAGVFGLVGVGGFANLALSIRTVVAGPDGYSLRASAGVVIDSSPQSEWNETLAKMGAPARATTGRDLL</sequence>
<accession>A0ABQ6K1U3</accession>
<keyword evidence="4" id="KW-1185">Reference proteome</keyword>
<protein>
    <recommendedName>
        <fullName evidence="5">Anthranilate synthase component I family protein</fullName>
    </recommendedName>
</protein>
<name>A0ABQ6K1U3_9MICO</name>
<dbReference type="Pfam" id="PF00425">
    <property type="entry name" value="Chorismate_bind"/>
    <property type="match status" value="1"/>
</dbReference>
<comment type="caution">
    <text evidence="3">The sequence shown here is derived from an EMBL/GenBank/DDBJ whole genome shotgun (WGS) entry which is preliminary data.</text>
</comment>
<dbReference type="PANTHER" id="PTHR11236:SF9">
    <property type="entry name" value="ANTHRANILATE SYNTHASE COMPONENT 1"/>
    <property type="match status" value="1"/>
</dbReference>
<dbReference type="Proteomes" id="UP001157034">
    <property type="component" value="Unassembled WGS sequence"/>
</dbReference>
<dbReference type="SUPFAM" id="SSF56322">
    <property type="entry name" value="ADC synthase"/>
    <property type="match status" value="1"/>
</dbReference>
<dbReference type="PRINTS" id="PR00095">
    <property type="entry name" value="ANTSNTHASEI"/>
</dbReference>
<evidence type="ECO:0000259" key="1">
    <source>
        <dbReference type="Pfam" id="PF00425"/>
    </source>
</evidence>
<dbReference type="Pfam" id="PF04715">
    <property type="entry name" value="Anth_synt_I_N"/>
    <property type="match status" value="1"/>
</dbReference>
<feature type="domain" description="Anthranilate synthase component I N-terminal" evidence="2">
    <location>
        <begin position="25"/>
        <end position="180"/>
    </location>
</feature>
<dbReference type="InterPro" id="IPR005801">
    <property type="entry name" value="ADC_synthase"/>
</dbReference>
<evidence type="ECO:0000259" key="2">
    <source>
        <dbReference type="Pfam" id="PF04715"/>
    </source>
</evidence>
<gene>
    <name evidence="3" type="ORF">GCM10025881_13970</name>
</gene>
<evidence type="ECO:0000313" key="3">
    <source>
        <dbReference type="EMBL" id="GMA94573.1"/>
    </source>
</evidence>
<dbReference type="EMBL" id="BSVB01000001">
    <property type="protein sequence ID" value="GMA94573.1"/>
    <property type="molecule type" value="Genomic_DNA"/>
</dbReference>
<organism evidence="3 4">
    <name type="scientific">Pseudolysinimonas kribbensis</name>
    <dbReference type="NCBI Taxonomy" id="433641"/>
    <lineage>
        <taxon>Bacteria</taxon>
        <taxon>Bacillati</taxon>
        <taxon>Actinomycetota</taxon>
        <taxon>Actinomycetes</taxon>
        <taxon>Micrococcales</taxon>
        <taxon>Microbacteriaceae</taxon>
        <taxon>Pseudolysinimonas</taxon>
    </lineage>
</organism>
<dbReference type="Gene3D" id="3.60.120.10">
    <property type="entry name" value="Anthranilate synthase"/>
    <property type="match status" value="1"/>
</dbReference>